<evidence type="ECO:0000313" key="1">
    <source>
        <dbReference type="EMBL" id="SIT75463.1"/>
    </source>
</evidence>
<evidence type="ECO:0000313" key="2">
    <source>
        <dbReference type="Proteomes" id="UP000187550"/>
    </source>
</evidence>
<dbReference type="AlphaFoldDB" id="A0A1U7PIR9"/>
<reference evidence="2" key="1">
    <citation type="submission" date="2017-01" db="EMBL/GenBank/DDBJ databases">
        <authorList>
            <person name="Varghese N."/>
            <person name="Submissions S."/>
        </authorList>
    </citation>
    <scope>NUCLEOTIDE SEQUENCE [LARGE SCALE GENOMIC DNA]</scope>
    <source>
        <strain evidence="2">MNA4</strain>
    </source>
</reference>
<dbReference type="InterPro" id="IPR053860">
    <property type="entry name" value="DUF6932"/>
</dbReference>
<proteinExistence type="predicted"/>
<dbReference type="InterPro" id="IPR043519">
    <property type="entry name" value="NT_sf"/>
</dbReference>
<dbReference type="EMBL" id="FTPL01000001">
    <property type="protein sequence ID" value="SIT75463.1"/>
    <property type="molecule type" value="Genomic_DNA"/>
</dbReference>
<dbReference type="Gene3D" id="3.30.460.10">
    <property type="entry name" value="Beta Polymerase, domain 2"/>
    <property type="match status" value="1"/>
</dbReference>
<accession>A0A1U7PIR9</accession>
<organism evidence="1 2">
    <name type="scientific">Edaphobacillus lindanitolerans</name>
    <dbReference type="NCBI Taxonomy" id="550447"/>
    <lineage>
        <taxon>Bacteria</taxon>
        <taxon>Bacillati</taxon>
        <taxon>Bacillota</taxon>
        <taxon>Bacilli</taxon>
        <taxon>Bacillales</taxon>
        <taxon>Bacillaceae</taxon>
        <taxon>Edaphobacillus</taxon>
    </lineage>
</organism>
<dbReference type="Pfam" id="PF22014">
    <property type="entry name" value="DUF6932"/>
    <property type="match status" value="1"/>
</dbReference>
<protein>
    <submittedName>
        <fullName evidence="1">Nucleotidyltransferase domain-containing protein</fullName>
    </submittedName>
</protein>
<dbReference type="OrthoDB" id="3035113at2"/>
<gene>
    <name evidence="1" type="ORF">SAMN05428946_1166</name>
</gene>
<name>A0A1U7PIR9_9BACI</name>
<sequence>MDILTVLNSKDIIVKKITHHIELFNTFKKVYLFGSIVSKKRNPNDVDLLLIYEEFSSELLKDLDMIRTVFNQLYGLSFDLNVLSEAEEKESNFLGRLNSNYLRIK</sequence>
<keyword evidence="1" id="KW-0808">Transferase</keyword>
<keyword evidence="2" id="KW-1185">Reference proteome</keyword>
<dbReference type="SUPFAM" id="SSF81301">
    <property type="entry name" value="Nucleotidyltransferase"/>
    <property type="match status" value="1"/>
</dbReference>
<dbReference type="RefSeq" id="WP_076757364.1">
    <property type="nucleotide sequence ID" value="NZ_FTPL01000001.1"/>
</dbReference>
<dbReference type="STRING" id="550447.SAMN05428946_1166"/>
<dbReference type="Proteomes" id="UP000187550">
    <property type="component" value="Unassembled WGS sequence"/>
</dbReference>
<dbReference type="GO" id="GO:0016740">
    <property type="term" value="F:transferase activity"/>
    <property type="evidence" value="ECO:0007669"/>
    <property type="project" value="UniProtKB-KW"/>
</dbReference>